<evidence type="ECO:0000313" key="2">
    <source>
        <dbReference type="EMBL" id="MEL3971672.1"/>
    </source>
</evidence>
<evidence type="ECO:0000256" key="1">
    <source>
        <dbReference type="SAM" id="Phobius"/>
    </source>
</evidence>
<name>A0ABU9K6Q7_9BACI</name>
<keyword evidence="3" id="KW-1185">Reference proteome</keyword>
<evidence type="ECO:0000313" key="3">
    <source>
        <dbReference type="Proteomes" id="UP001389717"/>
    </source>
</evidence>
<sequence length="83" mass="9781">MEKILVKTGIYSFIISFFLFVAFFKREKNIGFEEETIYEITPLPEFFFKIFRFSVILSIIAVVAAFLYVQYLKDDISEKESGD</sequence>
<protein>
    <submittedName>
        <fullName evidence="2">Uncharacterized protein</fullName>
    </submittedName>
</protein>
<feature type="transmembrane region" description="Helical" evidence="1">
    <location>
        <begin position="9"/>
        <end position="26"/>
    </location>
</feature>
<dbReference type="RefSeq" id="WP_341981203.1">
    <property type="nucleotide sequence ID" value="NZ_JBBYAF010000007.1"/>
</dbReference>
<keyword evidence="1" id="KW-0472">Membrane</keyword>
<keyword evidence="1" id="KW-0812">Transmembrane</keyword>
<dbReference type="EMBL" id="JBBYAF010000007">
    <property type="protein sequence ID" value="MEL3971672.1"/>
    <property type="molecule type" value="Genomic_DNA"/>
</dbReference>
<feature type="transmembrane region" description="Helical" evidence="1">
    <location>
        <begin position="46"/>
        <end position="69"/>
    </location>
</feature>
<dbReference type="Proteomes" id="UP001389717">
    <property type="component" value="Unassembled WGS sequence"/>
</dbReference>
<accession>A0ABU9K6Q7</accession>
<reference evidence="2 3" key="1">
    <citation type="submission" date="2024-04" db="EMBL/GenBank/DDBJ databases">
        <title>Bacillus oryzaecorticis sp. nov., a moderately halophilic bacterium isolated from rice husks.</title>
        <authorList>
            <person name="Zhu H.-S."/>
        </authorList>
    </citation>
    <scope>NUCLEOTIDE SEQUENCE [LARGE SCALE GENOMIC DNA]</scope>
    <source>
        <strain evidence="2 3">ZC255</strain>
    </source>
</reference>
<gene>
    <name evidence="2" type="ORF">AAEO50_05200</name>
</gene>
<organism evidence="2 3">
    <name type="scientific">Rossellomorea oryzaecorticis</name>
    <dbReference type="NCBI Taxonomy" id="1396505"/>
    <lineage>
        <taxon>Bacteria</taxon>
        <taxon>Bacillati</taxon>
        <taxon>Bacillota</taxon>
        <taxon>Bacilli</taxon>
        <taxon>Bacillales</taxon>
        <taxon>Bacillaceae</taxon>
        <taxon>Rossellomorea</taxon>
    </lineage>
</organism>
<proteinExistence type="predicted"/>
<keyword evidence="1" id="KW-1133">Transmembrane helix</keyword>
<comment type="caution">
    <text evidence="2">The sequence shown here is derived from an EMBL/GenBank/DDBJ whole genome shotgun (WGS) entry which is preliminary data.</text>
</comment>